<proteinExistence type="inferred from homology"/>
<keyword evidence="4" id="KW-1185">Reference proteome</keyword>
<dbReference type="InterPro" id="IPR005511">
    <property type="entry name" value="SMP-30"/>
</dbReference>
<evidence type="ECO:0000313" key="3">
    <source>
        <dbReference type="EMBL" id="MFD2574073.1"/>
    </source>
</evidence>
<evidence type="ECO:0000256" key="1">
    <source>
        <dbReference type="ARBA" id="ARBA00008853"/>
    </source>
</evidence>
<dbReference type="PANTHER" id="PTHR10907:SF47">
    <property type="entry name" value="REGUCALCIN"/>
    <property type="match status" value="1"/>
</dbReference>
<dbReference type="InterPro" id="IPR011042">
    <property type="entry name" value="6-blade_b-propeller_TolB-like"/>
</dbReference>
<dbReference type="SUPFAM" id="SSF63829">
    <property type="entry name" value="Calcium-dependent phosphotriesterase"/>
    <property type="match status" value="1"/>
</dbReference>
<protein>
    <submittedName>
        <fullName evidence="3">SMP-30/gluconolactonase/LRE family protein</fullName>
    </submittedName>
</protein>
<dbReference type="Pfam" id="PF08450">
    <property type="entry name" value="SGL"/>
    <property type="match status" value="1"/>
</dbReference>
<name>A0ABW5MAQ1_9BACT</name>
<feature type="domain" description="SMP-30/Gluconolactonase/LRE-like region" evidence="2">
    <location>
        <begin position="16"/>
        <end position="266"/>
    </location>
</feature>
<organism evidence="3 4">
    <name type="scientific">Spirosoma soli</name>
    <dbReference type="NCBI Taxonomy" id="1770529"/>
    <lineage>
        <taxon>Bacteria</taxon>
        <taxon>Pseudomonadati</taxon>
        <taxon>Bacteroidota</taxon>
        <taxon>Cytophagia</taxon>
        <taxon>Cytophagales</taxon>
        <taxon>Cytophagaceae</taxon>
        <taxon>Spirosoma</taxon>
    </lineage>
</organism>
<dbReference type="InterPro" id="IPR013658">
    <property type="entry name" value="SGL"/>
</dbReference>
<dbReference type="PANTHER" id="PTHR10907">
    <property type="entry name" value="REGUCALCIN"/>
    <property type="match status" value="1"/>
</dbReference>
<dbReference type="Gene3D" id="2.120.10.30">
    <property type="entry name" value="TolB, C-terminal domain"/>
    <property type="match status" value="1"/>
</dbReference>
<sequence>MDTHQISCFVEAQCSLGEGPVWDDTRNGLWWVDIVEKQVYFADATGQFVRQWTMPELVGFVLPRSDGRLWAGFESGLHIVHLPDEGEPSYERIDKIDHDPPNVRFNDAAFDGNGNIYASTMDLNNEQPLGKVLYYKVNPDGRPESAVVVASDFVIANGPATADSQTLFMIESSGHPGRAKGIWASSIRPDGTLESERHLVEWPYDGSPDGGTIDSAGNVWVGHYGGDTIRQFSPAGKLLQAIQLPVINPTKVAIQEEGKLYVTSAREGATDEQIAQYPLTGSVLQVQLP</sequence>
<comment type="caution">
    <text evidence="3">The sequence shown here is derived from an EMBL/GenBank/DDBJ whole genome shotgun (WGS) entry which is preliminary data.</text>
</comment>
<comment type="similarity">
    <text evidence="1">Belongs to the SMP-30/CGR1 family.</text>
</comment>
<dbReference type="PRINTS" id="PR01790">
    <property type="entry name" value="SMP30FAMILY"/>
</dbReference>
<accession>A0ABW5MAQ1</accession>
<gene>
    <name evidence="3" type="ORF">ACFSUS_25780</name>
</gene>
<evidence type="ECO:0000259" key="2">
    <source>
        <dbReference type="Pfam" id="PF08450"/>
    </source>
</evidence>
<dbReference type="Proteomes" id="UP001597469">
    <property type="component" value="Unassembled WGS sequence"/>
</dbReference>
<evidence type="ECO:0000313" key="4">
    <source>
        <dbReference type="Proteomes" id="UP001597469"/>
    </source>
</evidence>
<dbReference type="RefSeq" id="WP_381527388.1">
    <property type="nucleotide sequence ID" value="NZ_JBHULN010000024.1"/>
</dbReference>
<dbReference type="EMBL" id="JBHULN010000024">
    <property type="protein sequence ID" value="MFD2574073.1"/>
    <property type="molecule type" value="Genomic_DNA"/>
</dbReference>
<reference evidence="4" key="1">
    <citation type="journal article" date="2019" name="Int. J. Syst. Evol. Microbiol.">
        <title>The Global Catalogue of Microorganisms (GCM) 10K type strain sequencing project: providing services to taxonomists for standard genome sequencing and annotation.</title>
        <authorList>
            <consortium name="The Broad Institute Genomics Platform"/>
            <consortium name="The Broad Institute Genome Sequencing Center for Infectious Disease"/>
            <person name="Wu L."/>
            <person name="Ma J."/>
        </authorList>
    </citation>
    <scope>NUCLEOTIDE SEQUENCE [LARGE SCALE GENOMIC DNA]</scope>
    <source>
        <strain evidence="4">KCTC 42805</strain>
    </source>
</reference>